<evidence type="ECO:0000256" key="12">
    <source>
        <dbReference type="ARBA" id="ARBA00022723"/>
    </source>
</evidence>
<dbReference type="SUPFAM" id="SSF52009">
    <property type="entry name" value="Phosphohistidine domain"/>
    <property type="match status" value="1"/>
</dbReference>
<dbReference type="Pfam" id="PF00391">
    <property type="entry name" value="PEP-utilizers"/>
    <property type="match status" value="1"/>
</dbReference>
<keyword evidence="14 16" id="KW-0460">Magnesium</keyword>
<evidence type="ECO:0000256" key="17">
    <source>
        <dbReference type="PIRSR" id="PIRSR000732-1"/>
    </source>
</evidence>
<evidence type="ECO:0000256" key="3">
    <source>
        <dbReference type="ARBA" id="ARBA00004496"/>
    </source>
</evidence>
<dbReference type="NCBIfam" id="TIGR01417">
    <property type="entry name" value="PTS_I_fam"/>
    <property type="match status" value="1"/>
</dbReference>
<dbReference type="PANTHER" id="PTHR46244">
    <property type="entry name" value="PHOSPHOENOLPYRUVATE-PROTEIN PHOSPHOTRANSFERASE"/>
    <property type="match status" value="1"/>
</dbReference>
<dbReference type="InterPro" id="IPR023151">
    <property type="entry name" value="PEP_util_CS"/>
</dbReference>
<dbReference type="Pfam" id="PF02896">
    <property type="entry name" value="PEP-utilizers_C"/>
    <property type="match status" value="1"/>
</dbReference>
<dbReference type="GO" id="GO:0005737">
    <property type="term" value="C:cytoplasm"/>
    <property type="evidence" value="ECO:0007669"/>
    <property type="project" value="UniProtKB-SubCell"/>
</dbReference>
<feature type="binding site" evidence="18">
    <location>
        <position position="334"/>
    </location>
    <ligand>
        <name>phosphoenolpyruvate</name>
        <dbReference type="ChEBI" id="CHEBI:58702"/>
    </ligand>
</feature>
<organism evidence="23">
    <name type="scientific">Eiseniibacteriota bacterium</name>
    <dbReference type="NCBI Taxonomy" id="2212470"/>
    <lineage>
        <taxon>Bacteria</taxon>
        <taxon>Candidatus Eiseniibacteriota</taxon>
    </lineage>
</organism>
<dbReference type="InterPro" id="IPR024692">
    <property type="entry name" value="PTS_EI"/>
</dbReference>
<dbReference type="InterPro" id="IPR040442">
    <property type="entry name" value="Pyrv_kinase-like_dom_sf"/>
</dbReference>
<dbReference type="Pfam" id="PF05524">
    <property type="entry name" value="PEP-utilisers_N"/>
    <property type="match status" value="1"/>
</dbReference>
<evidence type="ECO:0000256" key="13">
    <source>
        <dbReference type="ARBA" id="ARBA00022777"/>
    </source>
</evidence>
<dbReference type="Gene3D" id="3.20.20.60">
    <property type="entry name" value="Phosphoenolpyruvate-binding domains"/>
    <property type="match status" value="1"/>
</dbReference>
<dbReference type="Gene3D" id="1.10.274.10">
    <property type="entry name" value="PtsI, HPr-binding domain"/>
    <property type="match status" value="1"/>
</dbReference>
<feature type="domain" description="PEP-utilising enzyme mobile" evidence="20">
    <location>
        <begin position="156"/>
        <end position="227"/>
    </location>
</feature>
<proteinExistence type="inferred from homology"/>
<feature type="active site" description="Proton donor" evidence="17">
    <location>
        <position position="504"/>
    </location>
</feature>
<feature type="binding site" evidence="19">
    <location>
        <position position="457"/>
    </location>
    <ligand>
        <name>Mg(2+)</name>
        <dbReference type="ChEBI" id="CHEBI:18420"/>
    </ligand>
</feature>
<dbReference type="Gene3D" id="3.50.30.10">
    <property type="entry name" value="Phosphohistidine domain"/>
    <property type="match status" value="1"/>
</dbReference>
<dbReference type="GO" id="GO:0009401">
    <property type="term" value="P:phosphoenolpyruvate-dependent sugar phosphotransferase system"/>
    <property type="evidence" value="ECO:0007669"/>
    <property type="project" value="UniProtKB-KW"/>
</dbReference>
<evidence type="ECO:0000256" key="14">
    <source>
        <dbReference type="ARBA" id="ARBA00022842"/>
    </source>
</evidence>
<dbReference type="InterPro" id="IPR006318">
    <property type="entry name" value="PTS_EI-like"/>
</dbReference>
<evidence type="ECO:0000256" key="7">
    <source>
        <dbReference type="ARBA" id="ARBA00022448"/>
    </source>
</evidence>
<dbReference type="InterPro" id="IPR036618">
    <property type="entry name" value="PtsI_HPr-bd_sf"/>
</dbReference>
<evidence type="ECO:0000256" key="8">
    <source>
        <dbReference type="ARBA" id="ARBA00022490"/>
    </source>
</evidence>
<evidence type="ECO:0000256" key="16">
    <source>
        <dbReference type="PIRNR" id="PIRNR000732"/>
    </source>
</evidence>
<dbReference type="InterPro" id="IPR008731">
    <property type="entry name" value="PTS_EIN"/>
</dbReference>
<dbReference type="SUPFAM" id="SSF51621">
    <property type="entry name" value="Phosphoenolpyruvate/pyruvate domain"/>
    <property type="match status" value="1"/>
</dbReference>
<evidence type="ECO:0000256" key="4">
    <source>
        <dbReference type="ARBA" id="ARBA00007837"/>
    </source>
</evidence>
<dbReference type="InterPro" id="IPR036637">
    <property type="entry name" value="Phosphohistidine_dom_sf"/>
</dbReference>
<keyword evidence="9 16" id="KW-0762">Sugar transport</keyword>
<keyword evidence="10 16" id="KW-0808">Transferase</keyword>
<feature type="domain" description="PEP-utilising enzyme C-terminal" evidence="21">
    <location>
        <begin position="257"/>
        <end position="542"/>
    </location>
</feature>
<feature type="domain" description="Phosphotransferase system enzyme I N-terminal" evidence="22">
    <location>
        <begin position="4"/>
        <end position="127"/>
    </location>
</feature>
<evidence type="ECO:0000256" key="2">
    <source>
        <dbReference type="ARBA" id="ARBA00001946"/>
    </source>
</evidence>
<dbReference type="InterPro" id="IPR000121">
    <property type="entry name" value="PEP_util_C"/>
</dbReference>
<evidence type="ECO:0000259" key="20">
    <source>
        <dbReference type="Pfam" id="PF00391"/>
    </source>
</evidence>
<feature type="binding site" evidence="18">
    <location>
        <position position="298"/>
    </location>
    <ligand>
        <name>phosphoenolpyruvate</name>
        <dbReference type="ChEBI" id="CHEBI:58702"/>
    </ligand>
</feature>
<comment type="caution">
    <text evidence="23">The sequence shown here is derived from an EMBL/GenBank/DDBJ whole genome shotgun (WGS) entry which is preliminary data.</text>
</comment>
<accession>A0A832MLR2</accession>
<keyword evidence="23" id="KW-0670">Pyruvate</keyword>
<evidence type="ECO:0000256" key="1">
    <source>
        <dbReference type="ARBA" id="ARBA00000683"/>
    </source>
</evidence>
<evidence type="ECO:0000256" key="15">
    <source>
        <dbReference type="ARBA" id="ARBA00033235"/>
    </source>
</evidence>
<comment type="catalytic activity">
    <reaction evidence="1 16">
        <text>L-histidyl-[protein] + phosphoenolpyruvate = N(pros)-phospho-L-histidyl-[protein] + pyruvate</text>
        <dbReference type="Rhea" id="RHEA:23880"/>
        <dbReference type="Rhea" id="RHEA-COMP:9745"/>
        <dbReference type="Rhea" id="RHEA-COMP:9746"/>
        <dbReference type="ChEBI" id="CHEBI:15361"/>
        <dbReference type="ChEBI" id="CHEBI:29979"/>
        <dbReference type="ChEBI" id="CHEBI:58702"/>
        <dbReference type="ChEBI" id="CHEBI:64837"/>
        <dbReference type="EC" id="2.7.3.9"/>
    </reaction>
</comment>
<dbReference type="GO" id="GO:0016301">
    <property type="term" value="F:kinase activity"/>
    <property type="evidence" value="ECO:0007669"/>
    <property type="project" value="UniProtKB-KW"/>
</dbReference>
<dbReference type="PRINTS" id="PR01736">
    <property type="entry name" value="PHPHTRNFRASE"/>
</dbReference>
<dbReference type="GO" id="GO:0008965">
    <property type="term" value="F:phosphoenolpyruvate-protein phosphotransferase activity"/>
    <property type="evidence" value="ECO:0007669"/>
    <property type="project" value="UniProtKB-EC"/>
</dbReference>
<dbReference type="EC" id="2.7.3.9" evidence="5 16"/>
<dbReference type="AlphaFoldDB" id="A0A832MLR2"/>
<feature type="active site" description="Tele-phosphohistidine intermediate" evidence="17">
    <location>
        <position position="191"/>
    </location>
</feature>
<dbReference type="InterPro" id="IPR008279">
    <property type="entry name" value="PEP-util_enz_mobile_dom"/>
</dbReference>
<keyword evidence="7 16" id="KW-0813">Transport</keyword>
<dbReference type="SUPFAM" id="SSF47831">
    <property type="entry name" value="Enzyme I of the PEP:sugar phosphotransferase system HPr-binding (sub)domain"/>
    <property type="match status" value="1"/>
</dbReference>
<feature type="binding site" evidence="18">
    <location>
        <begin position="456"/>
        <end position="457"/>
    </location>
    <ligand>
        <name>phosphoenolpyruvate</name>
        <dbReference type="ChEBI" id="CHEBI:58702"/>
    </ligand>
</feature>
<dbReference type="InterPro" id="IPR015813">
    <property type="entry name" value="Pyrv/PenolPyrv_kinase-like_dom"/>
</dbReference>
<gene>
    <name evidence="23" type="primary">ptsP</name>
    <name evidence="23" type="ORF">ENR23_01505</name>
</gene>
<evidence type="ECO:0000256" key="10">
    <source>
        <dbReference type="ARBA" id="ARBA00022679"/>
    </source>
</evidence>
<dbReference type="PIRSF" id="PIRSF000732">
    <property type="entry name" value="PTS_enzyme_I"/>
    <property type="match status" value="1"/>
</dbReference>
<dbReference type="InterPro" id="IPR050499">
    <property type="entry name" value="PEP-utilizing_PTS_enzyme"/>
</dbReference>
<comment type="subcellular location">
    <subcellularLocation>
        <location evidence="3 16">Cytoplasm</location>
    </subcellularLocation>
</comment>
<evidence type="ECO:0000256" key="11">
    <source>
        <dbReference type="ARBA" id="ARBA00022683"/>
    </source>
</evidence>
<evidence type="ECO:0000256" key="6">
    <source>
        <dbReference type="ARBA" id="ARBA00016544"/>
    </source>
</evidence>
<protein>
    <recommendedName>
        <fullName evidence="6 16">Phosphoenolpyruvate-protein phosphotransferase</fullName>
        <ecNumber evidence="5 16">2.7.3.9</ecNumber>
    </recommendedName>
    <alternativeName>
        <fullName evidence="15 16">Phosphotransferase system, enzyme I</fullName>
    </alternativeName>
</protein>
<evidence type="ECO:0000313" key="23">
    <source>
        <dbReference type="EMBL" id="HGZ42098.1"/>
    </source>
</evidence>
<sequence>MKLTGIAASPGIGLGPVVRIEREELTVRDTPVPAGAEEAEVARFHAALEASRRDLHGIRDGIAAELGESQAAIYDAHLLILEDPDLVRAVEDGIRRERRNAAWVFREHMASVAARLERVENEYLRERRADILDVEHRVLRWLLGSGPRTLSSPFAQPAVLVAHDLAPSDVALLRRDRVLAVVTEVGGRTSHGAIVARGRGIPAVVGVRGALQHARAGALGAVDGFAGTVEFEPDEAAARFYASRRDQLAQESEVLRRMAGEPAVTLDGQRVELGANIELPEDLDEILPVGPDGIGLFRTEFFYLGRTTLPSEEEQFAAYRAVAERMSPRPVVIRTMDLGGDKVASYLGTTHETNPFLGLRGIRFAIGHPEVFRTQLRAIYRASAHGRVRIMFPMVSNLDELTRARRLCAEVAADLDRRGVPYDSALEVGLMIETPSAVWIADVLAREAQFFSIGSNDLVQYTLAMDRDNERLSHLYEPLEPSVLRSIDHTVRAAHAAGRWVGICGEMAGDPRTACLLVGLGVDELSMASWDLPRVKAAIRSLRASEARAVAAEALLQPTAAAVKELLRARLESMLPSFLVAKRSPL</sequence>
<evidence type="ECO:0000259" key="21">
    <source>
        <dbReference type="Pfam" id="PF02896"/>
    </source>
</evidence>
<dbReference type="EMBL" id="DSQF01000003">
    <property type="protein sequence ID" value="HGZ42098.1"/>
    <property type="molecule type" value="Genomic_DNA"/>
</dbReference>
<name>A0A832MLR2_UNCEI</name>
<evidence type="ECO:0000259" key="22">
    <source>
        <dbReference type="Pfam" id="PF05524"/>
    </source>
</evidence>
<dbReference type="PROSITE" id="PS00742">
    <property type="entry name" value="PEP_ENZYMES_2"/>
    <property type="match status" value="1"/>
</dbReference>
<evidence type="ECO:0000256" key="9">
    <source>
        <dbReference type="ARBA" id="ARBA00022597"/>
    </source>
</evidence>
<dbReference type="PANTHER" id="PTHR46244:SF6">
    <property type="entry name" value="PHOSPHOENOLPYRUVATE-PROTEIN PHOSPHOTRANSFERASE"/>
    <property type="match status" value="1"/>
</dbReference>
<evidence type="ECO:0000256" key="18">
    <source>
        <dbReference type="PIRSR" id="PIRSR000732-2"/>
    </source>
</evidence>
<keyword evidence="12 16" id="KW-0479">Metal-binding</keyword>
<keyword evidence="13 16" id="KW-0418">Kinase</keyword>
<reference evidence="23" key="1">
    <citation type="journal article" date="2020" name="mSystems">
        <title>Genome- and Community-Level Interaction Insights into Carbon Utilization and Element Cycling Functions of Hydrothermarchaeota in Hydrothermal Sediment.</title>
        <authorList>
            <person name="Zhou Z."/>
            <person name="Liu Y."/>
            <person name="Xu W."/>
            <person name="Pan J."/>
            <person name="Luo Z.H."/>
            <person name="Li M."/>
        </authorList>
    </citation>
    <scope>NUCLEOTIDE SEQUENCE [LARGE SCALE GENOMIC DNA]</scope>
    <source>
        <strain evidence="23">SpSt-381</strain>
    </source>
</reference>
<feature type="binding site" evidence="19">
    <location>
        <position position="433"/>
    </location>
    <ligand>
        <name>Mg(2+)</name>
        <dbReference type="ChEBI" id="CHEBI:18420"/>
    </ligand>
</feature>
<comment type="cofactor">
    <cofactor evidence="2 16 19">
        <name>Mg(2+)</name>
        <dbReference type="ChEBI" id="CHEBI:18420"/>
    </cofactor>
</comment>
<evidence type="ECO:0000256" key="19">
    <source>
        <dbReference type="PIRSR" id="PIRSR000732-3"/>
    </source>
</evidence>
<dbReference type="GO" id="GO:0046872">
    <property type="term" value="F:metal ion binding"/>
    <property type="evidence" value="ECO:0007669"/>
    <property type="project" value="UniProtKB-KW"/>
</dbReference>
<keyword evidence="11 16" id="KW-0598">Phosphotransferase system</keyword>
<evidence type="ECO:0000256" key="5">
    <source>
        <dbReference type="ARBA" id="ARBA00012232"/>
    </source>
</evidence>
<keyword evidence="8 16" id="KW-0963">Cytoplasm</keyword>
<feature type="binding site" evidence="18">
    <location>
        <position position="467"/>
    </location>
    <ligand>
        <name>phosphoenolpyruvate</name>
        <dbReference type="ChEBI" id="CHEBI:58702"/>
    </ligand>
</feature>
<comment type="similarity">
    <text evidence="4 16">Belongs to the PEP-utilizing enzyme family.</text>
</comment>
<comment type="function">
    <text evidence="16">General (non sugar-specific) component of the phosphoenolpyruvate-dependent sugar phosphotransferase system (sugar PTS). This major carbohydrate active-transport system catalyzes the phosphorylation of incoming sugar substrates concomitantly with their translocation across the cell membrane. Enzyme I transfers the phosphoryl group from phosphoenolpyruvate (PEP) to the phosphoryl carrier protein (HPr).</text>
</comment>